<reference evidence="1 2" key="1">
    <citation type="journal article" date="2022" name="DNA Res.">
        <title>Chromosomal-level genome assembly of the orchid tree Bauhinia variegata (Leguminosae; Cercidoideae) supports the allotetraploid origin hypothesis of Bauhinia.</title>
        <authorList>
            <person name="Zhong Y."/>
            <person name="Chen Y."/>
            <person name="Zheng D."/>
            <person name="Pang J."/>
            <person name="Liu Y."/>
            <person name="Luo S."/>
            <person name="Meng S."/>
            <person name="Qian L."/>
            <person name="Wei D."/>
            <person name="Dai S."/>
            <person name="Zhou R."/>
        </authorList>
    </citation>
    <scope>NUCLEOTIDE SEQUENCE [LARGE SCALE GENOMIC DNA]</scope>
    <source>
        <strain evidence="1">BV-YZ2020</strain>
    </source>
</reference>
<keyword evidence="2" id="KW-1185">Reference proteome</keyword>
<comment type="caution">
    <text evidence="1">The sequence shown here is derived from an EMBL/GenBank/DDBJ whole genome shotgun (WGS) entry which is preliminary data.</text>
</comment>
<dbReference type="EMBL" id="CM039432">
    <property type="protein sequence ID" value="KAI4331993.1"/>
    <property type="molecule type" value="Genomic_DNA"/>
</dbReference>
<gene>
    <name evidence="1" type="ORF">L6164_016936</name>
</gene>
<accession>A0ACB9N628</accession>
<organism evidence="1 2">
    <name type="scientific">Bauhinia variegata</name>
    <name type="common">Purple orchid tree</name>
    <name type="synonym">Phanera variegata</name>
    <dbReference type="NCBI Taxonomy" id="167791"/>
    <lineage>
        <taxon>Eukaryota</taxon>
        <taxon>Viridiplantae</taxon>
        <taxon>Streptophyta</taxon>
        <taxon>Embryophyta</taxon>
        <taxon>Tracheophyta</taxon>
        <taxon>Spermatophyta</taxon>
        <taxon>Magnoliopsida</taxon>
        <taxon>eudicotyledons</taxon>
        <taxon>Gunneridae</taxon>
        <taxon>Pentapetalae</taxon>
        <taxon>rosids</taxon>
        <taxon>fabids</taxon>
        <taxon>Fabales</taxon>
        <taxon>Fabaceae</taxon>
        <taxon>Cercidoideae</taxon>
        <taxon>Cercideae</taxon>
        <taxon>Bauhiniinae</taxon>
        <taxon>Bauhinia</taxon>
    </lineage>
</organism>
<name>A0ACB9N628_BAUVA</name>
<dbReference type="Proteomes" id="UP000828941">
    <property type="component" value="Chromosome 7"/>
</dbReference>
<evidence type="ECO:0000313" key="1">
    <source>
        <dbReference type="EMBL" id="KAI4331993.1"/>
    </source>
</evidence>
<sequence>MESGVEMEIVIIGGGICGLATALALHRKGIRSLVLEKSETLRPTGAALIVLTNGWCALDQLGVGTTLRRTAIQIERGKLVLLSENDEPKEIPFGVCEEFRCVRRRDLLEAMADCLPVGTIRFGCQVVSVEIDSKTLNPLLQLSDGSTLHAKVVIGCDGVNSIVANMVGLKSTKRFSTCATRGLTNYPNGHEFGRDFVMISKDKVQVGIIAVNDQLVYWFITRLWTSRDSKVSRDSTLIRQSAMESMKGFPIDAIEMISKCELNSLHLADLRYRPLWDLVLSNFRKGTMTVAGDAMHATGPFLAQGGSASIEDAVVLGRCLAQKIMKIDKNVVRVETLVKEAFDNYVKERKMRILWLSLHTYLIGKKLDTKSFIVNSIIISIMAILFKDPDVHCRYDCGEL</sequence>
<proteinExistence type="predicted"/>
<protein>
    <submittedName>
        <fullName evidence="1">Uncharacterized protein</fullName>
    </submittedName>
</protein>
<evidence type="ECO:0000313" key="2">
    <source>
        <dbReference type="Proteomes" id="UP000828941"/>
    </source>
</evidence>